<organism evidence="2">
    <name type="scientific">Xanthomonas arboricola</name>
    <dbReference type="NCBI Taxonomy" id="56448"/>
    <lineage>
        <taxon>Bacteria</taxon>
        <taxon>Pseudomonadati</taxon>
        <taxon>Pseudomonadota</taxon>
        <taxon>Gammaproteobacteria</taxon>
        <taxon>Lysobacterales</taxon>
        <taxon>Lysobacteraceae</taxon>
        <taxon>Xanthomonas</taxon>
    </lineage>
</organism>
<dbReference type="Proteomes" id="UP000528595">
    <property type="component" value="Unassembled WGS sequence"/>
</dbReference>
<feature type="region of interest" description="Disordered" evidence="1">
    <location>
        <begin position="202"/>
        <end position="221"/>
    </location>
</feature>
<name>A0AB73H261_9XANT</name>
<dbReference type="EMBL" id="JACIIQ010000025">
    <property type="protein sequence ID" value="MBB5672485.1"/>
    <property type="molecule type" value="Genomic_DNA"/>
</dbReference>
<dbReference type="AlphaFoldDB" id="A0AB73H261"/>
<comment type="caution">
    <text evidence="2">The sequence shown here is derived from an EMBL/GenBank/DDBJ whole genome shotgun (WGS) entry which is preliminary data.</text>
</comment>
<protein>
    <submittedName>
        <fullName evidence="2">Uncharacterized protein</fullName>
    </submittedName>
</protein>
<proteinExistence type="predicted"/>
<accession>A0AB73H261</accession>
<sequence>MNNLPFSPGPYERVGMTIVGARVQRTDTDGNPVPGKFTQPALVELVVPTNNAGDLEGNAELFRRAPETLAERNELAQHLRSAIDYIELGEAKRRDMADLARLRDLLDREVRLNGPMRLSLGAGTSEAKFDITAARTALAHVERNHGPDLPSYAQLVEIAGRLAEQLDRNAEDQLARDPRSAAASSQAQLVRNAFEVLTRTNYSAAKPLAEPDNAPGSSHSP</sequence>
<gene>
    <name evidence="2" type="ORF">FHR65_004086</name>
</gene>
<reference evidence="2" key="1">
    <citation type="submission" date="2020-08" db="EMBL/GenBank/DDBJ databases">
        <title>Studying the diversity of plant-associated saprophytic bacteria and their role in host health and plant-pathogen interactions.</title>
        <authorList>
            <person name="Potnis N."/>
        </authorList>
    </citation>
    <scope>NUCLEOTIDE SEQUENCE</scope>
    <source>
        <strain evidence="2">F21</strain>
    </source>
</reference>
<evidence type="ECO:0000256" key="1">
    <source>
        <dbReference type="SAM" id="MobiDB-lite"/>
    </source>
</evidence>
<evidence type="ECO:0000313" key="2">
    <source>
        <dbReference type="EMBL" id="MBB5672485.1"/>
    </source>
</evidence>
<dbReference type="RefSeq" id="WP_184578814.1">
    <property type="nucleotide sequence ID" value="NZ_JACIIQ010000025.1"/>
</dbReference>